<name>A0A420HLR4_9PEZI</name>
<dbReference type="Proteomes" id="UP000285405">
    <property type="component" value="Unassembled WGS sequence"/>
</dbReference>
<dbReference type="GO" id="GO:0005634">
    <property type="term" value="C:nucleus"/>
    <property type="evidence" value="ECO:0007669"/>
    <property type="project" value="UniProtKB-SubCell"/>
</dbReference>
<keyword evidence="5" id="KW-0539">Nucleus</keyword>
<evidence type="ECO:0000256" key="1">
    <source>
        <dbReference type="ARBA" id="ARBA00004123"/>
    </source>
</evidence>
<dbReference type="PANTHER" id="PTHR46481:SF10">
    <property type="entry name" value="ZINC FINGER BED DOMAIN-CONTAINING PROTEIN 39"/>
    <property type="match status" value="1"/>
</dbReference>
<dbReference type="AlphaFoldDB" id="A0A420HLR4"/>
<comment type="subcellular location">
    <subcellularLocation>
        <location evidence="1">Nucleus</location>
    </subcellularLocation>
</comment>
<comment type="caution">
    <text evidence="6">The sequence shown here is derived from an EMBL/GenBank/DDBJ whole genome shotgun (WGS) entry which is preliminary data.</text>
</comment>
<dbReference type="OrthoDB" id="2976890at2759"/>
<dbReference type="InterPro" id="IPR052035">
    <property type="entry name" value="ZnF_BED_domain_contain"/>
</dbReference>
<dbReference type="EMBL" id="MCBR01018344">
    <property type="protein sequence ID" value="RKF58372.1"/>
    <property type="molecule type" value="Genomic_DNA"/>
</dbReference>
<evidence type="ECO:0000256" key="3">
    <source>
        <dbReference type="ARBA" id="ARBA00022771"/>
    </source>
</evidence>
<sequence>MFRLRILVLWVAKTPQRKKQWQLVYRANGLSEKFIEYNVDTRWSSTYRILQDAIKAKPQIEHWIELQSLFPPFKAGDRHFIQQVANVLEKFEEFTLTISQRSPQITLAVPIYYELHDLLDDAMNRTGDFVDLSTEFTVAVSAGMNEYKKYYDFMDAQDAYYTALTLDPQFKTLLIEKEMDKESANTVVESLKNQLGEQYPWQQTV</sequence>
<gene>
    <name evidence="6" type="ORF">GcC1_183036b</name>
</gene>
<dbReference type="PANTHER" id="PTHR46481">
    <property type="entry name" value="ZINC FINGER BED DOMAIN-CONTAINING PROTEIN 4"/>
    <property type="match status" value="1"/>
</dbReference>
<dbReference type="InterPro" id="IPR012337">
    <property type="entry name" value="RNaseH-like_sf"/>
</dbReference>
<evidence type="ECO:0000313" key="6">
    <source>
        <dbReference type="EMBL" id="RKF58372.1"/>
    </source>
</evidence>
<protein>
    <submittedName>
        <fullName evidence="6">Uncharacterized protein</fullName>
    </submittedName>
</protein>
<evidence type="ECO:0000256" key="4">
    <source>
        <dbReference type="ARBA" id="ARBA00022833"/>
    </source>
</evidence>
<dbReference type="SUPFAM" id="SSF53098">
    <property type="entry name" value="Ribonuclease H-like"/>
    <property type="match status" value="1"/>
</dbReference>
<keyword evidence="4" id="KW-0862">Zinc</keyword>
<evidence type="ECO:0000256" key="5">
    <source>
        <dbReference type="ARBA" id="ARBA00023242"/>
    </source>
</evidence>
<dbReference type="GO" id="GO:0008270">
    <property type="term" value="F:zinc ion binding"/>
    <property type="evidence" value="ECO:0007669"/>
    <property type="project" value="UniProtKB-KW"/>
</dbReference>
<accession>A0A420HLR4</accession>
<keyword evidence="3" id="KW-0863">Zinc-finger</keyword>
<evidence type="ECO:0000256" key="2">
    <source>
        <dbReference type="ARBA" id="ARBA00022723"/>
    </source>
</evidence>
<keyword evidence="2" id="KW-0479">Metal-binding</keyword>
<evidence type="ECO:0000313" key="7">
    <source>
        <dbReference type="Proteomes" id="UP000285405"/>
    </source>
</evidence>
<organism evidence="6 7">
    <name type="scientific">Golovinomyces cichoracearum</name>
    <dbReference type="NCBI Taxonomy" id="62708"/>
    <lineage>
        <taxon>Eukaryota</taxon>
        <taxon>Fungi</taxon>
        <taxon>Dikarya</taxon>
        <taxon>Ascomycota</taxon>
        <taxon>Pezizomycotina</taxon>
        <taxon>Leotiomycetes</taxon>
        <taxon>Erysiphales</taxon>
        <taxon>Erysiphaceae</taxon>
        <taxon>Golovinomyces</taxon>
    </lineage>
</organism>
<proteinExistence type="predicted"/>
<reference evidence="6 7" key="1">
    <citation type="journal article" date="2018" name="BMC Genomics">
        <title>Comparative genome analyses reveal sequence features reflecting distinct modes of host-adaptation between dicot and monocot powdery mildew.</title>
        <authorList>
            <person name="Wu Y."/>
            <person name="Ma X."/>
            <person name="Pan Z."/>
            <person name="Kale S.D."/>
            <person name="Song Y."/>
            <person name="King H."/>
            <person name="Zhang Q."/>
            <person name="Presley C."/>
            <person name="Deng X."/>
            <person name="Wei C.I."/>
            <person name="Xiao S."/>
        </authorList>
    </citation>
    <scope>NUCLEOTIDE SEQUENCE [LARGE SCALE GENOMIC DNA]</scope>
    <source>
        <strain evidence="6">UCSC1</strain>
    </source>
</reference>